<proteinExistence type="inferred from homology"/>
<dbReference type="PANTHER" id="PTHR30537">
    <property type="entry name" value="HTH-TYPE TRANSCRIPTIONAL REGULATOR"/>
    <property type="match status" value="1"/>
</dbReference>
<evidence type="ECO:0000259" key="5">
    <source>
        <dbReference type="PROSITE" id="PS50931"/>
    </source>
</evidence>
<dbReference type="CDD" id="cd08422">
    <property type="entry name" value="PBP2_CrgA_like"/>
    <property type="match status" value="1"/>
</dbReference>
<comment type="caution">
    <text evidence="6">The sequence shown here is derived from an EMBL/GenBank/DDBJ whole genome shotgun (WGS) entry which is preliminary data.</text>
</comment>
<dbReference type="InterPro" id="IPR005119">
    <property type="entry name" value="LysR_subst-bd"/>
</dbReference>
<dbReference type="Pfam" id="PF00126">
    <property type="entry name" value="HTH_1"/>
    <property type="match status" value="1"/>
</dbReference>
<dbReference type="Gene3D" id="1.10.10.10">
    <property type="entry name" value="Winged helix-like DNA-binding domain superfamily/Winged helix DNA-binding domain"/>
    <property type="match status" value="1"/>
</dbReference>
<dbReference type="EMBL" id="JAPNKA010000001">
    <property type="protein sequence ID" value="MCY1082509.1"/>
    <property type="molecule type" value="Genomic_DNA"/>
</dbReference>
<dbReference type="PROSITE" id="PS50931">
    <property type="entry name" value="HTH_LYSR"/>
    <property type="match status" value="1"/>
</dbReference>
<keyword evidence="3" id="KW-0238">DNA-binding</keyword>
<feature type="domain" description="HTH lysR-type" evidence="5">
    <location>
        <begin position="1"/>
        <end position="59"/>
    </location>
</feature>
<name>A0ABT4ANT0_9BACT</name>
<dbReference type="InterPro" id="IPR058163">
    <property type="entry name" value="LysR-type_TF_proteobact-type"/>
</dbReference>
<dbReference type="PANTHER" id="PTHR30537:SF5">
    <property type="entry name" value="HTH-TYPE TRANSCRIPTIONAL ACTIVATOR TTDR-RELATED"/>
    <property type="match status" value="1"/>
</dbReference>
<dbReference type="Pfam" id="PF03466">
    <property type="entry name" value="LysR_substrate"/>
    <property type="match status" value="1"/>
</dbReference>
<dbReference type="PRINTS" id="PR00039">
    <property type="entry name" value="HTHLYSR"/>
</dbReference>
<gene>
    <name evidence="6" type="ORF">OV287_49490</name>
</gene>
<dbReference type="RefSeq" id="WP_267541074.1">
    <property type="nucleotide sequence ID" value="NZ_JAPNKA010000001.1"/>
</dbReference>
<accession>A0ABT4ANT0</accession>
<dbReference type="SUPFAM" id="SSF46785">
    <property type="entry name" value="Winged helix' DNA-binding domain"/>
    <property type="match status" value="1"/>
</dbReference>
<evidence type="ECO:0000256" key="2">
    <source>
        <dbReference type="ARBA" id="ARBA00023015"/>
    </source>
</evidence>
<dbReference type="InterPro" id="IPR036390">
    <property type="entry name" value="WH_DNA-bd_sf"/>
</dbReference>
<dbReference type="SUPFAM" id="SSF53850">
    <property type="entry name" value="Periplasmic binding protein-like II"/>
    <property type="match status" value="1"/>
</dbReference>
<evidence type="ECO:0000256" key="3">
    <source>
        <dbReference type="ARBA" id="ARBA00023125"/>
    </source>
</evidence>
<evidence type="ECO:0000313" key="7">
    <source>
        <dbReference type="Proteomes" id="UP001207654"/>
    </source>
</evidence>
<evidence type="ECO:0000313" key="6">
    <source>
        <dbReference type="EMBL" id="MCY1082509.1"/>
    </source>
</evidence>
<sequence>MKSLANIEAFVRAVEQGDFTRAARTLGLTPSAVSRRVARLEEELGLALFRRTTRALRLTDDGRAFYDRCRRVLSELEEAQEAMTRVRAKPTGRLRVDAPQVLGQLILVPALPRFFKQYPGIQLELTLRDYLVDPVVEGVDVLLRIGTLRDSGMMARKLGVTRMVACASPGYLRHHGRPRTPEDLSTHHCLGFLRESGPVPWRMSTGEYEVTGPFHVNQGASLRDAAVAGLGICWLFDFMVAEELASGKVVPVLEEYACDERPIHALYSENRHLLPKVRVFLDFAASLLAKPRRG</sequence>
<evidence type="ECO:0000256" key="4">
    <source>
        <dbReference type="ARBA" id="ARBA00023163"/>
    </source>
</evidence>
<comment type="similarity">
    <text evidence="1">Belongs to the LysR transcriptional regulatory family.</text>
</comment>
<reference evidence="6 7" key="1">
    <citation type="submission" date="2022-11" db="EMBL/GenBank/DDBJ databases">
        <title>Minimal conservation of predation-associated metabolite biosynthetic gene clusters underscores biosynthetic potential of Myxococcota including descriptions for ten novel species: Archangium lansinium sp. nov., Myxococcus landrumus sp. nov., Nannocystis bai.</title>
        <authorList>
            <person name="Ahearne A."/>
            <person name="Stevens C."/>
            <person name="Phillips K."/>
        </authorList>
    </citation>
    <scope>NUCLEOTIDE SEQUENCE [LARGE SCALE GENOMIC DNA]</scope>
    <source>
        <strain evidence="6 7">MIWBW</strain>
    </source>
</reference>
<evidence type="ECO:0000256" key="1">
    <source>
        <dbReference type="ARBA" id="ARBA00009437"/>
    </source>
</evidence>
<organism evidence="6 7">
    <name type="scientific">Archangium lansingense</name>
    <dbReference type="NCBI Taxonomy" id="2995310"/>
    <lineage>
        <taxon>Bacteria</taxon>
        <taxon>Pseudomonadati</taxon>
        <taxon>Myxococcota</taxon>
        <taxon>Myxococcia</taxon>
        <taxon>Myxococcales</taxon>
        <taxon>Cystobacterineae</taxon>
        <taxon>Archangiaceae</taxon>
        <taxon>Archangium</taxon>
    </lineage>
</organism>
<keyword evidence="7" id="KW-1185">Reference proteome</keyword>
<keyword evidence="4" id="KW-0804">Transcription</keyword>
<dbReference type="InterPro" id="IPR036388">
    <property type="entry name" value="WH-like_DNA-bd_sf"/>
</dbReference>
<dbReference type="Proteomes" id="UP001207654">
    <property type="component" value="Unassembled WGS sequence"/>
</dbReference>
<keyword evidence="2" id="KW-0805">Transcription regulation</keyword>
<protein>
    <submittedName>
        <fullName evidence="6">LysR family transcriptional regulator</fullName>
    </submittedName>
</protein>
<dbReference type="Gene3D" id="3.40.190.290">
    <property type="match status" value="1"/>
</dbReference>
<dbReference type="InterPro" id="IPR000847">
    <property type="entry name" value="LysR_HTH_N"/>
</dbReference>